<proteinExistence type="inferred from homology"/>
<keyword evidence="1" id="KW-0648">Protein biosynthesis</keyword>
<dbReference type="PANTHER" id="PTHR15004:SF0">
    <property type="entry name" value="GLUTAMYL-TRNA(GLN) AMIDOTRANSFERASE SUBUNIT C, MITOCHONDRIAL"/>
    <property type="match status" value="1"/>
</dbReference>
<dbReference type="HAMAP" id="MF_00122">
    <property type="entry name" value="GatC"/>
    <property type="match status" value="1"/>
</dbReference>
<evidence type="ECO:0000256" key="1">
    <source>
        <dbReference type="HAMAP-Rule" id="MF_00122"/>
    </source>
</evidence>
<dbReference type="RefSeq" id="WP_146425654.1">
    <property type="nucleotide sequence ID" value="NZ_CP124550.1"/>
</dbReference>
<sequence>MSTITTDDVHHLAQLSSLQLSDSEVENLRADLENIINHINQLNEVDTSGVEPTYQVTGLENVWRGDEIDAGSVTPEQLLDLAAEQSGHCVKVPKVL</sequence>
<comment type="catalytic activity">
    <reaction evidence="1">
        <text>L-glutamyl-tRNA(Gln) + L-glutamine + ATP + H2O = L-glutaminyl-tRNA(Gln) + L-glutamate + ADP + phosphate + H(+)</text>
        <dbReference type="Rhea" id="RHEA:17521"/>
        <dbReference type="Rhea" id="RHEA-COMP:9681"/>
        <dbReference type="Rhea" id="RHEA-COMP:9684"/>
        <dbReference type="ChEBI" id="CHEBI:15377"/>
        <dbReference type="ChEBI" id="CHEBI:15378"/>
        <dbReference type="ChEBI" id="CHEBI:29985"/>
        <dbReference type="ChEBI" id="CHEBI:30616"/>
        <dbReference type="ChEBI" id="CHEBI:43474"/>
        <dbReference type="ChEBI" id="CHEBI:58359"/>
        <dbReference type="ChEBI" id="CHEBI:78520"/>
        <dbReference type="ChEBI" id="CHEBI:78521"/>
        <dbReference type="ChEBI" id="CHEBI:456216"/>
    </reaction>
</comment>
<dbReference type="NCBIfam" id="TIGR00135">
    <property type="entry name" value="gatC"/>
    <property type="match status" value="1"/>
</dbReference>
<dbReference type="Gene3D" id="1.10.20.60">
    <property type="entry name" value="Glu-tRNAGln amidotransferase C subunit, N-terminal domain"/>
    <property type="match status" value="1"/>
</dbReference>
<reference evidence="2 3" key="1">
    <citation type="journal article" date="2023" name="Cell">
        <title>Genetic manipulation of Patescibacteria provides mechanistic insights into microbial dark matter and the epibiotic lifestyle.</title>
        <authorList>
            <person name="Wang Y."/>
            <person name="Gallagher L.A."/>
            <person name="Andrade P.A."/>
            <person name="Liu A."/>
            <person name="Humphreys I.R."/>
            <person name="Turkarslan S."/>
            <person name="Cutler K.J."/>
            <person name="Arrieta-Ortiz M.L."/>
            <person name="Li Y."/>
            <person name="Radey M.C."/>
            <person name="McLean J.S."/>
            <person name="Cong Q."/>
            <person name="Baker D."/>
            <person name="Baliga N.S."/>
            <person name="Peterson S.B."/>
            <person name="Mougous J.D."/>
        </authorList>
    </citation>
    <scope>NUCLEOTIDE SEQUENCE [LARGE SCALE GENOMIC DNA]</scope>
    <source>
        <strain evidence="2 3">ML1</strain>
    </source>
</reference>
<name>A0ABY8WXJ2_9BACT</name>
<dbReference type="Pfam" id="PF02686">
    <property type="entry name" value="GatC"/>
    <property type="match status" value="1"/>
</dbReference>
<dbReference type="PANTHER" id="PTHR15004">
    <property type="entry name" value="GLUTAMYL-TRNA(GLN) AMIDOTRANSFERASE SUBUNIT C, MITOCHONDRIAL"/>
    <property type="match status" value="1"/>
</dbReference>
<comment type="similarity">
    <text evidence="1">Belongs to the GatC family.</text>
</comment>
<evidence type="ECO:0000313" key="3">
    <source>
        <dbReference type="Proteomes" id="UP001177295"/>
    </source>
</evidence>
<keyword evidence="1" id="KW-0547">Nucleotide-binding</keyword>
<dbReference type="Proteomes" id="UP001177295">
    <property type="component" value="Chromosome"/>
</dbReference>
<organism evidence="2 3">
    <name type="scientific">Candidatus Southlakia epibionticum</name>
    <dbReference type="NCBI Taxonomy" id="3043284"/>
    <lineage>
        <taxon>Bacteria</taxon>
        <taxon>Candidatus Saccharimonadota</taxon>
        <taxon>Candidatus Saccharimonadia</taxon>
        <taxon>Candidatus Saccharimonadales</taxon>
        <taxon>Candidatus Saccharimonadaceae</taxon>
        <taxon>Candidatus Southlakia</taxon>
    </lineage>
</organism>
<dbReference type="InterPro" id="IPR003837">
    <property type="entry name" value="GatC"/>
</dbReference>
<keyword evidence="3" id="KW-1185">Reference proteome</keyword>
<dbReference type="SUPFAM" id="SSF141000">
    <property type="entry name" value="Glu-tRNAGln amidotransferase C subunit"/>
    <property type="match status" value="1"/>
</dbReference>
<comment type="function">
    <text evidence="1">Allows the formation of correctly charged Asn-tRNA(Asn) or Gln-tRNA(Gln) through the transamidation of misacylated Asp-tRNA(Asn) or Glu-tRNA(Gln) in organisms which lack either or both of asparaginyl-tRNA or glutaminyl-tRNA synthetases. The reaction takes place in the presence of glutamine and ATP through an activated phospho-Asp-tRNA(Asn) or phospho-Glu-tRNA(Gln).</text>
</comment>
<comment type="subunit">
    <text evidence="1">Heterotrimer of A, B and C subunits.</text>
</comment>
<evidence type="ECO:0000313" key="2">
    <source>
        <dbReference type="EMBL" id="WIO46156.1"/>
    </source>
</evidence>
<keyword evidence="1" id="KW-0436">Ligase</keyword>
<gene>
    <name evidence="1 2" type="primary">gatC</name>
    <name evidence="2" type="ORF">SEML1_0537</name>
</gene>
<keyword evidence="1" id="KW-0067">ATP-binding</keyword>
<comment type="catalytic activity">
    <reaction evidence="1">
        <text>L-aspartyl-tRNA(Asn) + L-glutamine + ATP + H2O = L-asparaginyl-tRNA(Asn) + L-glutamate + ADP + phosphate + 2 H(+)</text>
        <dbReference type="Rhea" id="RHEA:14513"/>
        <dbReference type="Rhea" id="RHEA-COMP:9674"/>
        <dbReference type="Rhea" id="RHEA-COMP:9677"/>
        <dbReference type="ChEBI" id="CHEBI:15377"/>
        <dbReference type="ChEBI" id="CHEBI:15378"/>
        <dbReference type="ChEBI" id="CHEBI:29985"/>
        <dbReference type="ChEBI" id="CHEBI:30616"/>
        <dbReference type="ChEBI" id="CHEBI:43474"/>
        <dbReference type="ChEBI" id="CHEBI:58359"/>
        <dbReference type="ChEBI" id="CHEBI:78515"/>
        <dbReference type="ChEBI" id="CHEBI:78516"/>
        <dbReference type="ChEBI" id="CHEBI:456216"/>
    </reaction>
</comment>
<dbReference type="EC" id="6.3.5.-" evidence="1"/>
<dbReference type="EMBL" id="CP124550">
    <property type="protein sequence ID" value="WIO46156.1"/>
    <property type="molecule type" value="Genomic_DNA"/>
</dbReference>
<protein>
    <recommendedName>
        <fullName evidence="1">Aspartyl/glutamyl-tRNA(Asn/Gln) amidotransferase subunit C</fullName>
        <shortName evidence="1">Asp/Glu-ADT subunit C</shortName>
        <ecNumber evidence="1">6.3.5.-</ecNumber>
    </recommendedName>
</protein>
<accession>A0ABY8WXJ2</accession>
<dbReference type="InterPro" id="IPR036113">
    <property type="entry name" value="Asp/Glu-ADT_sf_sub_c"/>
</dbReference>